<dbReference type="SFLD" id="SFLDS00003">
    <property type="entry name" value="Haloacid_Dehalogenase"/>
    <property type="match status" value="1"/>
</dbReference>
<feature type="binding site" evidence="10">
    <location>
        <position position="166"/>
    </location>
    <ligand>
        <name>Mg(2+)</name>
        <dbReference type="ChEBI" id="CHEBI:18420"/>
    </ligand>
</feature>
<protein>
    <recommendedName>
        <fullName evidence="5 10">Phosphoglycolate phosphatase</fullName>
        <shortName evidence="10">PGP</shortName>
        <shortName evidence="10">PGPase</shortName>
        <ecNumber evidence="5 10">3.1.3.18</ecNumber>
    </recommendedName>
</protein>
<comment type="catalytic activity">
    <reaction evidence="1 10">
        <text>2-phosphoglycolate + H2O = glycolate + phosphate</text>
        <dbReference type="Rhea" id="RHEA:14369"/>
        <dbReference type="ChEBI" id="CHEBI:15377"/>
        <dbReference type="ChEBI" id="CHEBI:29805"/>
        <dbReference type="ChEBI" id="CHEBI:43474"/>
        <dbReference type="ChEBI" id="CHEBI:58033"/>
        <dbReference type="EC" id="3.1.3.18"/>
    </reaction>
</comment>
<keyword evidence="9 10" id="KW-0119">Carbohydrate metabolism</keyword>
<evidence type="ECO:0000256" key="6">
    <source>
        <dbReference type="ARBA" id="ARBA00022723"/>
    </source>
</evidence>
<keyword evidence="8 10" id="KW-0460">Magnesium</keyword>
<dbReference type="RefSeq" id="WP_066808727.1">
    <property type="nucleotide sequence ID" value="NZ_CP012661.1"/>
</dbReference>
<evidence type="ECO:0000256" key="10">
    <source>
        <dbReference type="HAMAP-Rule" id="MF_00495"/>
    </source>
</evidence>
<dbReference type="OrthoDB" id="9793014at2"/>
<feature type="binding site" evidence="10">
    <location>
        <position position="7"/>
    </location>
    <ligand>
        <name>Mg(2+)</name>
        <dbReference type="ChEBI" id="CHEBI:18420"/>
    </ligand>
</feature>
<dbReference type="EMBL" id="CP012661">
    <property type="protein sequence ID" value="AMY67469.1"/>
    <property type="molecule type" value="Genomic_DNA"/>
</dbReference>
<evidence type="ECO:0000256" key="3">
    <source>
        <dbReference type="ARBA" id="ARBA00004818"/>
    </source>
</evidence>
<evidence type="ECO:0000256" key="8">
    <source>
        <dbReference type="ARBA" id="ARBA00022842"/>
    </source>
</evidence>
<evidence type="ECO:0000256" key="7">
    <source>
        <dbReference type="ARBA" id="ARBA00022801"/>
    </source>
</evidence>
<dbReference type="EC" id="3.1.3.18" evidence="5 10"/>
<dbReference type="KEGG" id="daa:AKL17_0207"/>
<evidence type="ECO:0000256" key="2">
    <source>
        <dbReference type="ARBA" id="ARBA00001946"/>
    </source>
</evidence>
<dbReference type="GO" id="GO:0005829">
    <property type="term" value="C:cytosol"/>
    <property type="evidence" value="ECO:0007669"/>
    <property type="project" value="TreeGrafter"/>
</dbReference>
<evidence type="ECO:0000256" key="4">
    <source>
        <dbReference type="ARBA" id="ARBA00006171"/>
    </source>
</evidence>
<gene>
    <name evidence="11" type="ORF">AKL17_0207</name>
</gene>
<dbReference type="InterPro" id="IPR050155">
    <property type="entry name" value="HAD-like_hydrolase_sf"/>
</dbReference>
<dbReference type="PANTHER" id="PTHR43434:SF1">
    <property type="entry name" value="PHOSPHOGLYCOLATE PHOSPHATASE"/>
    <property type="match status" value="1"/>
</dbReference>
<keyword evidence="7 10" id="KW-0378">Hydrolase</keyword>
<feature type="active site" description="Nucleophile" evidence="10">
    <location>
        <position position="7"/>
    </location>
</feature>
<dbReference type="PATRIC" id="fig|1335048.3.peg.218"/>
<comment type="cofactor">
    <cofactor evidence="2 10">
        <name>Mg(2+)</name>
        <dbReference type="ChEBI" id="CHEBI:18420"/>
    </cofactor>
</comment>
<dbReference type="InterPro" id="IPR036412">
    <property type="entry name" value="HAD-like_sf"/>
</dbReference>
<dbReference type="NCBIfam" id="TIGR01449">
    <property type="entry name" value="PGP_bact"/>
    <property type="match status" value="1"/>
</dbReference>
<evidence type="ECO:0000313" key="12">
    <source>
        <dbReference type="Proteomes" id="UP000076128"/>
    </source>
</evidence>
<keyword evidence="6 10" id="KW-0479">Metal-binding</keyword>
<dbReference type="Gene3D" id="1.10.150.240">
    <property type="entry name" value="Putative phosphatase, domain 2"/>
    <property type="match status" value="1"/>
</dbReference>
<organism evidence="11 12">
    <name type="scientific">Frigidibacter mobilis</name>
    <dbReference type="NCBI Taxonomy" id="1335048"/>
    <lineage>
        <taxon>Bacteria</taxon>
        <taxon>Pseudomonadati</taxon>
        <taxon>Pseudomonadota</taxon>
        <taxon>Alphaproteobacteria</taxon>
        <taxon>Rhodobacterales</taxon>
        <taxon>Paracoccaceae</taxon>
        <taxon>Frigidibacter</taxon>
    </lineage>
</organism>
<dbReference type="UniPathway" id="UPA00865">
    <property type="reaction ID" value="UER00834"/>
</dbReference>
<dbReference type="SUPFAM" id="SSF56784">
    <property type="entry name" value="HAD-like"/>
    <property type="match status" value="1"/>
</dbReference>
<evidence type="ECO:0000313" key="11">
    <source>
        <dbReference type="EMBL" id="AMY67469.1"/>
    </source>
</evidence>
<dbReference type="SFLD" id="SFLDG01135">
    <property type="entry name" value="C1.5.6:_HAD__Beta-PGM__Phospha"/>
    <property type="match status" value="1"/>
</dbReference>
<dbReference type="Gene3D" id="3.40.50.1000">
    <property type="entry name" value="HAD superfamily/HAD-like"/>
    <property type="match status" value="1"/>
</dbReference>
<dbReference type="HAMAP" id="MF_00495">
    <property type="entry name" value="GPH_hydrolase_bact"/>
    <property type="match status" value="1"/>
</dbReference>
<comment type="similarity">
    <text evidence="4 10">Belongs to the HAD-like hydrolase superfamily. CbbY/CbbZ/Gph/YieH family.</text>
</comment>
<dbReference type="PANTHER" id="PTHR43434">
    <property type="entry name" value="PHOSPHOGLYCOLATE PHOSPHATASE"/>
    <property type="match status" value="1"/>
</dbReference>
<comment type="pathway">
    <text evidence="3 10">Organic acid metabolism; glycolate biosynthesis; glycolate from 2-phosphoglycolate: step 1/1.</text>
</comment>
<keyword evidence="12" id="KW-1185">Reference proteome</keyword>
<dbReference type="InterPro" id="IPR023214">
    <property type="entry name" value="HAD_sf"/>
</dbReference>
<sequence>MTTLIFDLDGTLIDSAPDIHAASNTVLVEEGLAPMTLAEVRSFIGRGVPHLVACLLTAAGQDPEGPRHARLVARFTEIYEDAVGLTVPYPGVVAALEALAAQGHRLGICTNKPLVPAQAVLRHLDLARFFTVVKGGDSHPLKKPDPTPLLATLEALGGGPALYIGDSEVDAECARRAGLTFLLFTEGYRKAPVETLPHAATFRDFAELPALVARMLAPAAG</sequence>
<evidence type="ECO:0000256" key="9">
    <source>
        <dbReference type="ARBA" id="ARBA00023277"/>
    </source>
</evidence>
<name>A0A165SFB0_9RHOB</name>
<dbReference type="STRING" id="1335048.AKL17_0207"/>
<dbReference type="Proteomes" id="UP000076128">
    <property type="component" value="Chromosome"/>
</dbReference>
<evidence type="ECO:0000256" key="1">
    <source>
        <dbReference type="ARBA" id="ARBA00000830"/>
    </source>
</evidence>
<dbReference type="NCBIfam" id="TIGR01549">
    <property type="entry name" value="HAD-SF-IA-v1"/>
    <property type="match status" value="1"/>
</dbReference>
<dbReference type="InterPro" id="IPR023198">
    <property type="entry name" value="PGP-like_dom2"/>
</dbReference>
<dbReference type="GO" id="GO:0006281">
    <property type="term" value="P:DNA repair"/>
    <property type="evidence" value="ECO:0007669"/>
    <property type="project" value="TreeGrafter"/>
</dbReference>
<dbReference type="GO" id="GO:0046295">
    <property type="term" value="P:glycolate biosynthetic process"/>
    <property type="evidence" value="ECO:0007669"/>
    <property type="project" value="UniProtKB-UniRule"/>
</dbReference>
<comment type="function">
    <text evidence="10">Specifically catalyzes the dephosphorylation of 2-phosphoglycolate. Is involved in the dissimilation of the intracellular 2-phosphoglycolate formed during the DNA repair of 3'-phosphoglycolate ends, a major class of DNA lesions induced by oxidative stress.</text>
</comment>
<accession>A0A165SFB0</accession>
<dbReference type="InterPro" id="IPR006439">
    <property type="entry name" value="HAD-SF_hydro_IA"/>
</dbReference>
<feature type="binding site" evidence="10">
    <location>
        <position position="9"/>
    </location>
    <ligand>
        <name>Mg(2+)</name>
        <dbReference type="ChEBI" id="CHEBI:18420"/>
    </ligand>
</feature>
<dbReference type="SFLD" id="SFLDG01129">
    <property type="entry name" value="C1.5:_HAD__Beta-PGM__Phosphata"/>
    <property type="match status" value="1"/>
</dbReference>
<dbReference type="GO" id="GO:0005975">
    <property type="term" value="P:carbohydrate metabolic process"/>
    <property type="evidence" value="ECO:0007669"/>
    <property type="project" value="InterPro"/>
</dbReference>
<dbReference type="GO" id="GO:0008967">
    <property type="term" value="F:phosphoglycolate phosphatase activity"/>
    <property type="evidence" value="ECO:0007669"/>
    <property type="project" value="UniProtKB-UniRule"/>
</dbReference>
<dbReference type="GO" id="GO:0046872">
    <property type="term" value="F:metal ion binding"/>
    <property type="evidence" value="ECO:0007669"/>
    <property type="project" value="UniProtKB-KW"/>
</dbReference>
<dbReference type="InterPro" id="IPR037512">
    <property type="entry name" value="PGPase_prok"/>
</dbReference>
<dbReference type="AlphaFoldDB" id="A0A165SFB0"/>
<dbReference type="InterPro" id="IPR041492">
    <property type="entry name" value="HAD_2"/>
</dbReference>
<reference evidence="11 12" key="1">
    <citation type="submission" date="2015-09" db="EMBL/GenBank/DDBJ databases">
        <title>Complete genome sequence of Defluviimonas alba cai42t isolated from an oilfield in Xinjiang.</title>
        <authorList>
            <person name="Geng S."/>
            <person name="Pan X."/>
            <person name="Wu X."/>
        </authorList>
    </citation>
    <scope>NUCLEOTIDE SEQUENCE [LARGE SCALE GENOMIC DNA]</scope>
    <source>
        <strain evidence="12">cai42</strain>
    </source>
</reference>
<evidence type="ECO:0000256" key="5">
    <source>
        <dbReference type="ARBA" id="ARBA00013078"/>
    </source>
</evidence>
<dbReference type="Pfam" id="PF13419">
    <property type="entry name" value="HAD_2"/>
    <property type="match status" value="1"/>
</dbReference>
<proteinExistence type="inferred from homology"/>